<feature type="transmembrane region" description="Helical" evidence="1">
    <location>
        <begin position="53"/>
        <end position="71"/>
    </location>
</feature>
<feature type="transmembrane region" description="Helical" evidence="1">
    <location>
        <begin position="7"/>
        <end position="23"/>
    </location>
</feature>
<keyword evidence="1" id="KW-1133">Transmembrane helix</keyword>
<evidence type="ECO:0000256" key="1">
    <source>
        <dbReference type="SAM" id="Phobius"/>
    </source>
</evidence>
<feature type="transmembrane region" description="Helical" evidence="1">
    <location>
        <begin position="77"/>
        <end position="97"/>
    </location>
</feature>
<comment type="caution">
    <text evidence="2">The sequence shown here is derived from an EMBL/GenBank/DDBJ whole genome shotgun (WGS) entry which is preliminary data.</text>
</comment>
<evidence type="ECO:0000313" key="2">
    <source>
        <dbReference type="EMBL" id="GGB34730.1"/>
    </source>
</evidence>
<keyword evidence="3" id="KW-1185">Reference proteome</keyword>
<gene>
    <name evidence="2" type="ORF">GCM10011409_10220</name>
</gene>
<keyword evidence="1" id="KW-0472">Membrane</keyword>
<dbReference type="EMBL" id="BMJD01000005">
    <property type="protein sequence ID" value="GGB34730.1"/>
    <property type="molecule type" value="Genomic_DNA"/>
</dbReference>
<sequence length="102" mass="11792">MEELKRSYILVPAIFILIAYFLFKLLPQLWASIIVVASLAVFGVYFLFGLWSLTIIVLCYLSFLIFVNYVVKNDKWSSVAMNIASIVFMLILFFLVVKKNIL</sequence>
<keyword evidence="1" id="KW-0812">Transmembrane</keyword>
<name>A0A9W5TVX1_9BACI</name>
<evidence type="ECO:0000313" key="3">
    <source>
        <dbReference type="Proteomes" id="UP000621492"/>
    </source>
</evidence>
<dbReference type="AlphaFoldDB" id="A0A9W5TVX1"/>
<protein>
    <submittedName>
        <fullName evidence="2">Uncharacterized protein</fullName>
    </submittedName>
</protein>
<accession>A0A9W5TVX1</accession>
<proteinExistence type="predicted"/>
<dbReference type="Proteomes" id="UP000621492">
    <property type="component" value="Unassembled WGS sequence"/>
</dbReference>
<organism evidence="2 3">
    <name type="scientific">Lentibacillus populi</name>
    <dbReference type="NCBI Taxonomy" id="1827502"/>
    <lineage>
        <taxon>Bacteria</taxon>
        <taxon>Bacillati</taxon>
        <taxon>Bacillota</taxon>
        <taxon>Bacilli</taxon>
        <taxon>Bacillales</taxon>
        <taxon>Bacillaceae</taxon>
        <taxon>Lentibacillus</taxon>
    </lineage>
</organism>
<reference evidence="2" key="2">
    <citation type="submission" date="2020-09" db="EMBL/GenBank/DDBJ databases">
        <authorList>
            <person name="Sun Q."/>
            <person name="Zhou Y."/>
        </authorList>
    </citation>
    <scope>NUCLEOTIDE SEQUENCE</scope>
    <source>
        <strain evidence="2">CGMCC 1.15454</strain>
    </source>
</reference>
<reference evidence="2" key="1">
    <citation type="journal article" date="2014" name="Int. J. Syst. Evol. Microbiol.">
        <title>Complete genome sequence of Corynebacterium casei LMG S-19264T (=DSM 44701T), isolated from a smear-ripened cheese.</title>
        <authorList>
            <consortium name="US DOE Joint Genome Institute (JGI-PGF)"/>
            <person name="Walter F."/>
            <person name="Albersmeier A."/>
            <person name="Kalinowski J."/>
            <person name="Ruckert C."/>
        </authorList>
    </citation>
    <scope>NUCLEOTIDE SEQUENCE</scope>
    <source>
        <strain evidence="2">CGMCC 1.15454</strain>
    </source>
</reference>